<sequence length="277" mass="30723">MFKKSLIIPLALTVVLFLILTAVLRAEIGILNAFTSSDILTKIRWSDLLVGITIYLKTSIDFAIFMGNLMHSNPGWKNRIAIESGTAFGNAVGTIVILAIWTFFKEIDWLLALMIILASLVLLRLAEEGFDHAMVYRGKLGSKFLNIMVLLESALKKVNAVFSPLYAKIIPGTSMKRSKAKNFPHLLKISFSIPFILGLDDFAGYVPLFNIVNVFGFAIGVMLGHTILNIFLFMSPDKTVNAVKNPFISFVGSLAFIALAVWGFYESYLLLFVHSGF</sequence>
<evidence type="ECO:0000256" key="1">
    <source>
        <dbReference type="SAM" id="Phobius"/>
    </source>
</evidence>
<name>A0A0G1FTZ8_9BACT</name>
<dbReference type="EMBL" id="LCFP01000001">
    <property type="protein sequence ID" value="KKS98481.1"/>
    <property type="molecule type" value="Genomic_DNA"/>
</dbReference>
<proteinExistence type="predicted"/>
<comment type="caution">
    <text evidence="2">The sequence shown here is derived from an EMBL/GenBank/DDBJ whole genome shotgun (WGS) entry which is preliminary data.</text>
</comment>
<keyword evidence="1" id="KW-1133">Transmembrane helix</keyword>
<organism evidence="2 3">
    <name type="scientific">Candidatus Gottesmanbacteria bacterium GW2011_GWA2_43_14</name>
    <dbReference type="NCBI Taxonomy" id="1618443"/>
    <lineage>
        <taxon>Bacteria</taxon>
        <taxon>Candidatus Gottesmaniibacteriota</taxon>
    </lineage>
</organism>
<feature type="transmembrane region" description="Helical" evidence="1">
    <location>
        <begin position="214"/>
        <end position="234"/>
    </location>
</feature>
<accession>A0A0G1FTZ8</accession>
<dbReference type="Proteomes" id="UP000034894">
    <property type="component" value="Unassembled WGS sequence"/>
</dbReference>
<feature type="transmembrane region" description="Helical" evidence="1">
    <location>
        <begin position="49"/>
        <end position="69"/>
    </location>
</feature>
<evidence type="ECO:0000313" key="2">
    <source>
        <dbReference type="EMBL" id="KKS98481.1"/>
    </source>
</evidence>
<evidence type="ECO:0000313" key="3">
    <source>
        <dbReference type="Proteomes" id="UP000034894"/>
    </source>
</evidence>
<dbReference type="AlphaFoldDB" id="A0A0G1FTZ8"/>
<feature type="transmembrane region" description="Helical" evidence="1">
    <location>
        <begin position="81"/>
        <end position="103"/>
    </location>
</feature>
<keyword evidence="1" id="KW-0812">Transmembrane</keyword>
<feature type="transmembrane region" description="Helical" evidence="1">
    <location>
        <begin position="246"/>
        <end position="265"/>
    </location>
</feature>
<reference evidence="2 3" key="1">
    <citation type="journal article" date="2015" name="Nature">
        <title>rRNA introns, odd ribosomes, and small enigmatic genomes across a large radiation of phyla.</title>
        <authorList>
            <person name="Brown C.T."/>
            <person name="Hug L.A."/>
            <person name="Thomas B.C."/>
            <person name="Sharon I."/>
            <person name="Castelle C.J."/>
            <person name="Singh A."/>
            <person name="Wilkins M.J."/>
            <person name="Williams K.H."/>
            <person name="Banfield J.F."/>
        </authorList>
    </citation>
    <scope>NUCLEOTIDE SEQUENCE [LARGE SCALE GENOMIC DNA]</scope>
</reference>
<keyword evidence="1" id="KW-0472">Membrane</keyword>
<feature type="transmembrane region" description="Helical" evidence="1">
    <location>
        <begin position="109"/>
        <end position="126"/>
    </location>
</feature>
<protein>
    <submittedName>
        <fullName evidence="2">Uncharacterized protein</fullName>
    </submittedName>
</protein>
<gene>
    <name evidence="2" type="ORF">UV73_C0001G0002</name>
</gene>